<evidence type="ECO:0000313" key="1">
    <source>
        <dbReference type="EMBL" id="BAQ47670.1"/>
    </source>
</evidence>
<sequence>MIIDKPAAIHGVSVTAIATAMAELGMVSAVAAQWGQASDAVRIIWAGGDVQGTGRQVADYCHRSWDAANEHEADGVVDVYWDNEAGAWHAEIEDRDDASRTVTAD</sequence>
<dbReference type="RefSeq" id="WP_060848569.1">
    <property type="nucleotide sequence ID" value="NZ_AP014704.1"/>
</dbReference>
<dbReference type="KEGG" id="maqu:Maq22A_c23615"/>
<reference evidence="1 2" key="1">
    <citation type="journal article" date="2015" name="Genome Announc.">
        <title>Complete Genome Sequence of Methylobacterium aquaticum Strain 22A, Isolated from Racomitrium japonicum Moss.</title>
        <authorList>
            <person name="Tani A."/>
            <person name="Ogura Y."/>
            <person name="Hayashi T."/>
            <person name="Kimbara K."/>
        </authorList>
    </citation>
    <scope>NUCLEOTIDE SEQUENCE [LARGE SCALE GENOMIC DNA]</scope>
    <source>
        <strain evidence="1 2">MA-22A</strain>
    </source>
</reference>
<reference evidence="2" key="2">
    <citation type="submission" date="2015-01" db="EMBL/GenBank/DDBJ databases">
        <title>Complete genome sequence of Methylobacterium aquaticum strain 22A.</title>
        <authorList>
            <person name="Tani A."/>
            <person name="Ogura Y."/>
            <person name="Hayashi T."/>
        </authorList>
    </citation>
    <scope>NUCLEOTIDE SEQUENCE [LARGE SCALE GENOMIC DNA]</scope>
    <source>
        <strain evidence="2">MA-22A</strain>
    </source>
</reference>
<gene>
    <name evidence="1" type="ORF">Maq22A_c23615</name>
</gene>
<organism evidence="1 2">
    <name type="scientific">Methylobacterium aquaticum</name>
    <dbReference type="NCBI Taxonomy" id="270351"/>
    <lineage>
        <taxon>Bacteria</taxon>
        <taxon>Pseudomonadati</taxon>
        <taxon>Pseudomonadota</taxon>
        <taxon>Alphaproteobacteria</taxon>
        <taxon>Hyphomicrobiales</taxon>
        <taxon>Methylobacteriaceae</taxon>
        <taxon>Methylobacterium</taxon>
    </lineage>
</organism>
<dbReference type="PATRIC" id="fig|270351.10.peg.4542"/>
<dbReference type="Proteomes" id="UP000061432">
    <property type="component" value="Chromosome"/>
</dbReference>
<evidence type="ECO:0000313" key="2">
    <source>
        <dbReference type="Proteomes" id="UP000061432"/>
    </source>
</evidence>
<proteinExistence type="predicted"/>
<accession>A0A0C6FWR7</accession>
<dbReference type="STRING" id="270351.Maq22A_c23615"/>
<protein>
    <submittedName>
        <fullName evidence="1">Uncharacterized protein</fullName>
    </submittedName>
</protein>
<dbReference type="EMBL" id="AP014704">
    <property type="protein sequence ID" value="BAQ47670.1"/>
    <property type="molecule type" value="Genomic_DNA"/>
</dbReference>
<dbReference type="AlphaFoldDB" id="A0A0C6FWR7"/>
<name>A0A0C6FWR7_9HYPH</name>